<dbReference type="STRING" id="1127673.GLIP_2169"/>
<dbReference type="InterPro" id="IPR001638">
    <property type="entry name" value="Solute-binding_3/MltF_N"/>
</dbReference>
<gene>
    <name evidence="2" type="ORF">GLIP_2169</name>
</gene>
<dbReference type="RefSeq" id="WP_008844613.1">
    <property type="nucleotide sequence ID" value="NZ_BAEN01000041.1"/>
</dbReference>
<proteinExistence type="predicted"/>
<dbReference type="eggNOG" id="COG0834">
    <property type="taxonomic scope" value="Bacteria"/>
</dbReference>
<evidence type="ECO:0000313" key="3">
    <source>
        <dbReference type="Proteomes" id="UP000006334"/>
    </source>
</evidence>
<protein>
    <recommendedName>
        <fullName evidence="1">Solute-binding protein family 3/N-terminal domain-containing protein</fullName>
    </recommendedName>
</protein>
<evidence type="ECO:0000313" key="2">
    <source>
        <dbReference type="EMBL" id="GAC14797.1"/>
    </source>
</evidence>
<keyword evidence="3" id="KW-1185">Reference proteome</keyword>
<dbReference type="SUPFAM" id="SSF53850">
    <property type="entry name" value="Periplasmic binding protein-like II"/>
    <property type="match status" value="1"/>
</dbReference>
<feature type="domain" description="Solute-binding protein family 3/N-terminal" evidence="1">
    <location>
        <begin position="29"/>
        <end position="250"/>
    </location>
</feature>
<dbReference type="Gene3D" id="3.40.190.10">
    <property type="entry name" value="Periplasmic binding protein-like II"/>
    <property type="match status" value="2"/>
</dbReference>
<organism evidence="2 3">
    <name type="scientific">Aliiglaciecola lipolytica E3</name>
    <dbReference type="NCBI Taxonomy" id="1127673"/>
    <lineage>
        <taxon>Bacteria</taxon>
        <taxon>Pseudomonadati</taxon>
        <taxon>Pseudomonadota</taxon>
        <taxon>Gammaproteobacteria</taxon>
        <taxon>Alteromonadales</taxon>
        <taxon>Alteromonadaceae</taxon>
        <taxon>Aliiglaciecola</taxon>
    </lineage>
</organism>
<evidence type="ECO:0000259" key="1">
    <source>
        <dbReference type="SMART" id="SM00062"/>
    </source>
</evidence>
<dbReference type="SMART" id="SM00062">
    <property type="entry name" value="PBPb"/>
    <property type="match status" value="1"/>
</dbReference>
<reference evidence="2 3" key="1">
    <citation type="journal article" date="2017" name="Antonie Van Leeuwenhoek">
        <title>Rhizobium rhizosphaerae sp. nov., a novel species isolated from rice rhizosphere.</title>
        <authorList>
            <person name="Zhao J.J."/>
            <person name="Zhang J."/>
            <person name="Zhang R.J."/>
            <person name="Zhang C.W."/>
            <person name="Yin H.Q."/>
            <person name="Zhang X.X."/>
        </authorList>
    </citation>
    <scope>NUCLEOTIDE SEQUENCE [LARGE SCALE GENOMIC DNA]</scope>
    <source>
        <strain evidence="2 3">E3</strain>
    </source>
</reference>
<sequence length="259" mass="29339">MLKWGFVLKEYFGKRLQLHFLIVFCSSVLVSVCYAKDTLQSSVSPEFPSGLHAKYLNYIASKLDVELVITPLTFARRIVELQNGNLDIVVGLSPVYTKETGFILLKPSYESLQNTIFIKNTDHQKISTLESFKQSTLAVTIGGTYFEHIDNNDWPALVKVSSLEQKIGLLEKDRVDGFIHFAPSTIKVLDTNNRIIIPAKFQTDSPQGYYFALSKKSKLMSRVAELEGIIARGKLNGDFKNIREQHYLPNKGNPQRSFK</sequence>
<accession>K6Y9E9</accession>
<dbReference type="Proteomes" id="UP000006334">
    <property type="component" value="Unassembled WGS sequence"/>
</dbReference>
<comment type="caution">
    <text evidence="2">The sequence shown here is derived from an EMBL/GenBank/DDBJ whole genome shotgun (WGS) entry which is preliminary data.</text>
</comment>
<dbReference type="EMBL" id="BAEN01000041">
    <property type="protein sequence ID" value="GAC14797.1"/>
    <property type="molecule type" value="Genomic_DNA"/>
</dbReference>
<dbReference type="AlphaFoldDB" id="K6Y9E9"/>
<name>K6Y9E9_9ALTE</name>
<dbReference type="OrthoDB" id="370676at2"/>
<dbReference type="Pfam" id="PF00497">
    <property type="entry name" value="SBP_bac_3"/>
    <property type="match status" value="1"/>
</dbReference>